<evidence type="ECO:0000313" key="3">
    <source>
        <dbReference type="EMBL" id="VDP77692.1"/>
    </source>
</evidence>
<evidence type="ECO:0000256" key="1">
    <source>
        <dbReference type="SAM" id="MobiDB-lite"/>
    </source>
</evidence>
<keyword evidence="4" id="KW-1185">Reference proteome</keyword>
<dbReference type="GO" id="GO:0005634">
    <property type="term" value="C:nucleus"/>
    <property type="evidence" value="ECO:0007669"/>
    <property type="project" value="InterPro"/>
</dbReference>
<dbReference type="EMBL" id="UZAN01043169">
    <property type="protein sequence ID" value="VDP77692.1"/>
    <property type="molecule type" value="Genomic_DNA"/>
</dbReference>
<proteinExistence type="predicted"/>
<feature type="compositionally biased region" description="Polar residues" evidence="1">
    <location>
        <begin position="83"/>
        <end position="92"/>
    </location>
</feature>
<dbReference type="AlphaFoldDB" id="A0A183AGX7"/>
<gene>
    <name evidence="3" type="ORF">ECPE_LOCUS6212</name>
</gene>
<name>A0A183AGX7_9TREM</name>
<dbReference type="OrthoDB" id="19740at2759"/>
<dbReference type="Pfam" id="PF05499">
    <property type="entry name" value="DMAP1"/>
    <property type="match status" value="1"/>
</dbReference>
<reference evidence="3 4" key="2">
    <citation type="submission" date="2018-11" db="EMBL/GenBank/DDBJ databases">
        <authorList>
            <consortium name="Pathogen Informatics"/>
        </authorList>
    </citation>
    <scope>NUCLEOTIDE SEQUENCE [LARGE SCALE GENOMIC DNA]</scope>
    <source>
        <strain evidence="3 4">Egypt</strain>
    </source>
</reference>
<dbReference type="Proteomes" id="UP000272942">
    <property type="component" value="Unassembled WGS sequence"/>
</dbReference>
<dbReference type="InterPro" id="IPR008468">
    <property type="entry name" value="DMAP1"/>
</dbReference>
<feature type="domain" description="DNA methyltransferase 1-associated 1" evidence="2">
    <location>
        <begin position="4"/>
        <end position="55"/>
    </location>
</feature>
<feature type="compositionally biased region" description="Low complexity" evidence="1">
    <location>
        <begin position="208"/>
        <end position="236"/>
    </location>
</feature>
<dbReference type="GO" id="GO:0045892">
    <property type="term" value="P:negative regulation of DNA-templated transcription"/>
    <property type="evidence" value="ECO:0007669"/>
    <property type="project" value="InterPro"/>
</dbReference>
<dbReference type="WBParaSite" id="ECPE_0000622501-mRNA-1">
    <property type="protein sequence ID" value="ECPE_0000622501-mRNA-1"/>
    <property type="gene ID" value="ECPE_0000622501"/>
</dbReference>
<evidence type="ECO:0000259" key="2">
    <source>
        <dbReference type="Pfam" id="PF05499"/>
    </source>
</evidence>
<evidence type="ECO:0000313" key="4">
    <source>
        <dbReference type="Proteomes" id="UP000272942"/>
    </source>
</evidence>
<evidence type="ECO:0000313" key="5">
    <source>
        <dbReference type="WBParaSite" id="ECPE_0000622501-mRNA-1"/>
    </source>
</evidence>
<feature type="compositionally biased region" description="Polar residues" evidence="1">
    <location>
        <begin position="155"/>
        <end position="199"/>
    </location>
</feature>
<accession>A0A183AGX7</accession>
<protein>
    <submittedName>
        <fullName evidence="5">DMAP1 domain-containing protein</fullName>
    </submittedName>
</protein>
<sequence length="263" mass="27155">MVKDPNPPATAEIVELYNSLRSKILLLYDLRLVHLNCDFELQAARWRLDTFAPDQPLPRGLASVTVPTPPNASRPVAPGQGNDLDNPSSTMSSAITTQIDPAILTALRECDSKRPIVPRYSLGVAGTLAAAAGTAGLAMAVSNHATGGALGSEAQGANLSGSTRKSTCPSPKLTAQSPDSVTLSAARSPSVHSQSTSDSPAPHRATPSRSVSGGSAPGGSSVLSSAPSTTEGAPESAQRRRRAAALEQSRVLKKLKIKGHLVD</sequence>
<organism evidence="5">
    <name type="scientific">Echinostoma caproni</name>
    <dbReference type="NCBI Taxonomy" id="27848"/>
    <lineage>
        <taxon>Eukaryota</taxon>
        <taxon>Metazoa</taxon>
        <taxon>Spiralia</taxon>
        <taxon>Lophotrochozoa</taxon>
        <taxon>Platyhelminthes</taxon>
        <taxon>Trematoda</taxon>
        <taxon>Digenea</taxon>
        <taxon>Plagiorchiida</taxon>
        <taxon>Echinostomata</taxon>
        <taxon>Echinostomatoidea</taxon>
        <taxon>Echinostomatidae</taxon>
        <taxon>Echinostoma</taxon>
    </lineage>
</organism>
<reference evidence="5" key="1">
    <citation type="submission" date="2016-06" db="UniProtKB">
        <authorList>
            <consortium name="WormBaseParasite"/>
        </authorList>
    </citation>
    <scope>IDENTIFICATION</scope>
</reference>
<feature type="region of interest" description="Disordered" evidence="1">
    <location>
        <begin position="62"/>
        <end position="92"/>
    </location>
</feature>
<feature type="region of interest" description="Disordered" evidence="1">
    <location>
        <begin position="153"/>
        <end position="249"/>
    </location>
</feature>